<dbReference type="EMBL" id="JANPWZ010002631">
    <property type="protein sequence ID" value="KAJ3557267.1"/>
    <property type="molecule type" value="Genomic_DNA"/>
</dbReference>
<evidence type="ECO:0000256" key="1">
    <source>
        <dbReference type="ARBA" id="ARBA00022617"/>
    </source>
</evidence>
<comment type="caution">
    <text evidence="5">The sequence shown here is derived from an EMBL/GenBank/DDBJ whole genome shotgun (WGS) entry which is preliminary data.</text>
</comment>
<dbReference type="GO" id="GO:0020037">
    <property type="term" value="F:heme binding"/>
    <property type="evidence" value="ECO:0007669"/>
    <property type="project" value="InterPro"/>
</dbReference>
<dbReference type="PANTHER" id="PTHR24305">
    <property type="entry name" value="CYTOCHROME P450"/>
    <property type="match status" value="1"/>
</dbReference>
<dbReference type="AlphaFoldDB" id="A0A9W8TH83"/>
<dbReference type="GO" id="GO:0005506">
    <property type="term" value="F:iron ion binding"/>
    <property type="evidence" value="ECO:0007669"/>
    <property type="project" value="InterPro"/>
</dbReference>
<dbReference type="GO" id="GO:0004497">
    <property type="term" value="F:monooxygenase activity"/>
    <property type="evidence" value="ECO:0007669"/>
    <property type="project" value="InterPro"/>
</dbReference>
<proteinExistence type="predicted"/>
<evidence type="ECO:0000313" key="5">
    <source>
        <dbReference type="EMBL" id="KAJ3557267.1"/>
    </source>
</evidence>
<accession>A0A9W8TH83</accession>
<dbReference type="InterPro" id="IPR036396">
    <property type="entry name" value="Cyt_P450_sf"/>
</dbReference>
<sequence length="472" mass="53409">MTLNSEGSENECVSEVVVVSPSMVITSSPELWMRSNTYPGYKKSSWFYKAVRYDYREDTLFTQTNTEKHDLRRKQMIRGYSGIENLTLDNDIEVCVVKLLKLINTKYAGQRKAMDLAEKTHFFTMDVISTIGFGKCYNLLTRDADPEGYIESLHAGLAVSHRQVAFGTWRLNWIPFLGPKPKRDPDSNTGFYKMSMLNFAMVEAREKEFHEQDSLETAPRQDMLTSFMKRGLLGADLKTENTLQIVAGSDTTSGAFNGVLLYVLTNPVCYKKLQAEIDDAVASGNAPQAPGVITYTQARDLQYLQAVIMEGLRMFPPVNNQNCRDVPPEGDTVSIGGEEVFLPGGSMVIPSYVAMHRNKRVYGDVDVDVFRPERWTEETDEAKLAAMRHEVNLGFGHGRWLCLGKQIALHELSVVTFELFRHFDWSIVNPEKPWKHTLLMGLHAVSDMWVHVEERKKPEQSQGADNPVTDLA</sequence>
<dbReference type="InterPro" id="IPR050121">
    <property type="entry name" value="Cytochrome_P450_monoxygenase"/>
</dbReference>
<dbReference type="GO" id="GO:0016705">
    <property type="term" value="F:oxidoreductase activity, acting on paired donors, with incorporation or reduction of molecular oxygen"/>
    <property type="evidence" value="ECO:0007669"/>
    <property type="project" value="InterPro"/>
</dbReference>
<dbReference type="Proteomes" id="UP001148614">
    <property type="component" value="Unassembled WGS sequence"/>
</dbReference>
<dbReference type="Gene3D" id="1.10.630.10">
    <property type="entry name" value="Cytochrome P450"/>
    <property type="match status" value="1"/>
</dbReference>
<reference evidence="5" key="1">
    <citation type="submission" date="2022-07" db="EMBL/GenBank/DDBJ databases">
        <title>Genome Sequence of Xylaria arbuscula.</title>
        <authorList>
            <person name="Buettner E."/>
        </authorList>
    </citation>
    <scope>NUCLEOTIDE SEQUENCE</scope>
    <source>
        <strain evidence="5">VT107</strain>
    </source>
</reference>
<dbReference type="InterPro" id="IPR002401">
    <property type="entry name" value="Cyt_P450_E_grp-I"/>
</dbReference>
<comment type="cofactor">
    <cofactor evidence="4">
        <name>heme</name>
        <dbReference type="ChEBI" id="CHEBI:30413"/>
    </cofactor>
</comment>
<keyword evidence="3 4" id="KW-0408">Iron</keyword>
<dbReference type="InterPro" id="IPR001128">
    <property type="entry name" value="Cyt_P450"/>
</dbReference>
<feature type="binding site" description="axial binding residue" evidence="4">
    <location>
        <position position="402"/>
    </location>
    <ligand>
        <name>heme</name>
        <dbReference type="ChEBI" id="CHEBI:30413"/>
    </ligand>
    <ligandPart>
        <name>Fe</name>
        <dbReference type="ChEBI" id="CHEBI:18248"/>
    </ligandPart>
</feature>
<dbReference type="PANTHER" id="PTHR24305:SF168">
    <property type="entry name" value="P450, PUTATIVE (EUROFUNG)-RELATED"/>
    <property type="match status" value="1"/>
</dbReference>
<dbReference type="SUPFAM" id="SSF48264">
    <property type="entry name" value="Cytochrome P450"/>
    <property type="match status" value="1"/>
</dbReference>
<dbReference type="PRINTS" id="PR00463">
    <property type="entry name" value="EP450I"/>
</dbReference>
<evidence type="ECO:0000256" key="2">
    <source>
        <dbReference type="ARBA" id="ARBA00022723"/>
    </source>
</evidence>
<keyword evidence="1 4" id="KW-0349">Heme</keyword>
<keyword evidence="2 4" id="KW-0479">Metal-binding</keyword>
<organism evidence="5 6">
    <name type="scientific">Xylaria arbuscula</name>
    <dbReference type="NCBI Taxonomy" id="114810"/>
    <lineage>
        <taxon>Eukaryota</taxon>
        <taxon>Fungi</taxon>
        <taxon>Dikarya</taxon>
        <taxon>Ascomycota</taxon>
        <taxon>Pezizomycotina</taxon>
        <taxon>Sordariomycetes</taxon>
        <taxon>Xylariomycetidae</taxon>
        <taxon>Xylariales</taxon>
        <taxon>Xylariaceae</taxon>
        <taxon>Xylaria</taxon>
    </lineage>
</organism>
<dbReference type="Pfam" id="PF00067">
    <property type="entry name" value="p450"/>
    <property type="match status" value="1"/>
</dbReference>
<protein>
    <submittedName>
        <fullName evidence="5">Uncharacterized protein</fullName>
    </submittedName>
</protein>
<gene>
    <name evidence="5" type="ORF">NPX13_g9964</name>
</gene>
<dbReference type="VEuPathDB" id="FungiDB:F4678DRAFT_215549"/>
<evidence type="ECO:0000256" key="3">
    <source>
        <dbReference type="ARBA" id="ARBA00023004"/>
    </source>
</evidence>
<keyword evidence="6" id="KW-1185">Reference proteome</keyword>
<evidence type="ECO:0000313" key="6">
    <source>
        <dbReference type="Proteomes" id="UP001148614"/>
    </source>
</evidence>
<evidence type="ECO:0000256" key="4">
    <source>
        <dbReference type="PIRSR" id="PIRSR602401-1"/>
    </source>
</evidence>
<dbReference type="PRINTS" id="PR00385">
    <property type="entry name" value="P450"/>
</dbReference>
<name>A0A9W8TH83_9PEZI</name>